<dbReference type="EMBL" id="FNGS01000004">
    <property type="protein sequence ID" value="SDL98583.1"/>
    <property type="molecule type" value="Genomic_DNA"/>
</dbReference>
<dbReference type="RefSeq" id="WP_093201701.1">
    <property type="nucleotide sequence ID" value="NZ_FNGS01000004.1"/>
</dbReference>
<reference evidence="1 2" key="1">
    <citation type="submission" date="2016-10" db="EMBL/GenBank/DDBJ databases">
        <authorList>
            <person name="de Groot N.N."/>
        </authorList>
    </citation>
    <scope>NUCLEOTIDE SEQUENCE [LARGE SCALE GENOMIC DNA]</scope>
    <source>
        <strain evidence="1 2">DSM 21668</strain>
    </source>
</reference>
<evidence type="ECO:0000313" key="1">
    <source>
        <dbReference type="EMBL" id="SDL98583.1"/>
    </source>
</evidence>
<dbReference type="InterPro" id="IPR009057">
    <property type="entry name" value="Homeodomain-like_sf"/>
</dbReference>
<sequence length="135" mass="16346">MRYVILTEREEVELTRVFNTSNSAAVRQRIHCLLLSSKKYPTTRLMELFGVTRITIYNWFNDWEKRQYESLLPAIRTGRKRKLRDIPLEHLLRLVERNNLDMDKSIQEIEETYQIKCHRLTLVRFLRKHQSVLAD</sequence>
<organism evidence="1 2">
    <name type="scientific">Siphonobacter aquaeclarae</name>
    <dbReference type="NCBI Taxonomy" id="563176"/>
    <lineage>
        <taxon>Bacteria</taxon>
        <taxon>Pseudomonadati</taxon>
        <taxon>Bacteroidota</taxon>
        <taxon>Cytophagia</taxon>
        <taxon>Cytophagales</taxon>
        <taxon>Cytophagaceae</taxon>
        <taxon>Siphonobacter</taxon>
    </lineage>
</organism>
<dbReference type="AlphaFoldDB" id="A0A1G9PJ56"/>
<proteinExistence type="predicted"/>
<name>A0A1G9PJ56_9BACT</name>
<dbReference type="Pfam" id="PF13384">
    <property type="entry name" value="HTH_23"/>
    <property type="match status" value="1"/>
</dbReference>
<keyword evidence="2" id="KW-1185">Reference proteome</keyword>
<dbReference type="Proteomes" id="UP000198901">
    <property type="component" value="Unassembled WGS sequence"/>
</dbReference>
<protein>
    <submittedName>
        <fullName evidence="1">Winged helix-turn helix</fullName>
    </submittedName>
</protein>
<accession>A0A1G9PJ56</accession>
<dbReference type="SUPFAM" id="SSF46689">
    <property type="entry name" value="Homeodomain-like"/>
    <property type="match status" value="1"/>
</dbReference>
<evidence type="ECO:0000313" key="2">
    <source>
        <dbReference type="Proteomes" id="UP000198901"/>
    </source>
</evidence>
<gene>
    <name evidence="1" type="ORF">SAMN04488090_2194</name>
</gene>
<dbReference type="OrthoDB" id="1440079at2"/>